<dbReference type="InterPro" id="IPR051608">
    <property type="entry name" value="RQC_Subunit_NEMF"/>
</dbReference>
<dbReference type="InterPro" id="IPR021846">
    <property type="entry name" value="NFACT-C"/>
</dbReference>
<dbReference type="GO" id="GO:0072344">
    <property type="term" value="P:rescue of stalled ribosome"/>
    <property type="evidence" value="ECO:0007669"/>
    <property type="project" value="TreeGrafter"/>
</dbReference>
<feature type="compositionally biased region" description="Polar residues" evidence="7">
    <location>
        <begin position="757"/>
        <end position="772"/>
    </location>
</feature>
<keyword evidence="3" id="KW-0963">Cytoplasm</keyword>
<dbReference type="Pfam" id="PF05670">
    <property type="entry name" value="NFACT-R_1"/>
    <property type="match status" value="1"/>
</dbReference>
<dbReference type="AlphaFoldDB" id="A0A0H5BZ22"/>
<dbReference type="PANTHER" id="PTHR15239">
    <property type="entry name" value="NUCLEAR EXPORT MEDIATOR FACTOR NEMF"/>
    <property type="match status" value="1"/>
</dbReference>
<feature type="compositionally biased region" description="Acidic residues" evidence="7">
    <location>
        <begin position="734"/>
        <end position="748"/>
    </location>
</feature>
<feature type="compositionally biased region" description="Acidic residues" evidence="7">
    <location>
        <begin position="430"/>
        <end position="447"/>
    </location>
</feature>
<proteinExistence type="inferred from homology"/>
<dbReference type="GO" id="GO:0005737">
    <property type="term" value="C:cytoplasm"/>
    <property type="evidence" value="ECO:0007669"/>
    <property type="project" value="UniProtKB-SubCell"/>
</dbReference>
<dbReference type="Proteomes" id="UP000038830">
    <property type="component" value="Unassembled WGS sequence"/>
</dbReference>
<feature type="region of interest" description="Disordered" evidence="7">
    <location>
        <begin position="430"/>
        <end position="468"/>
    </location>
</feature>
<evidence type="ECO:0000259" key="8">
    <source>
        <dbReference type="Pfam" id="PF05670"/>
    </source>
</evidence>
<protein>
    <recommendedName>
        <fullName evidence="5">Ribosome quality control complex subunit 2</fullName>
    </recommendedName>
</protein>
<dbReference type="FunFam" id="2.30.310.10:FF:000003">
    <property type="entry name" value="Zinc knuckle domain containing protein"/>
    <property type="match status" value="1"/>
</dbReference>
<feature type="coiled-coil region" evidence="6">
    <location>
        <begin position="807"/>
        <end position="841"/>
    </location>
</feature>
<feature type="region of interest" description="Disordered" evidence="7">
    <location>
        <begin position="959"/>
        <end position="980"/>
    </location>
</feature>
<evidence type="ECO:0000313" key="10">
    <source>
        <dbReference type="EMBL" id="CEP20457.1"/>
    </source>
</evidence>
<dbReference type="GO" id="GO:1990116">
    <property type="term" value="P:ribosome-associated ubiquitin-dependent protein catabolic process"/>
    <property type="evidence" value="ECO:0007669"/>
    <property type="project" value="TreeGrafter"/>
</dbReference>
<dbReference type="Pfam" id="PF11923">
    <property type="entry name" value="NFACT-C"/>
    <property type="match status" value="1"/>
</dbReference>
<dbReference type="InterPro" id="IPR008532">
    <property type="entry name" value="NFACT_RNA-bd"/>
</dbReference>
<dbReference type="Pfam" id="PF05833">
    <property type="entry name" value="NFACT_N"/>
    <property type="match status" value="1"/>
</dbReference>
<evidence type="ECO:0000313" key="11">
    <source>
        <dbReference type="Proteomes" id="UP000038830"/>
    </source>
</evidence>
<dbReference type="PANTHER" id="PTHR15239:SF6">
    <property type="entry name" value="RIBOSOME QUALITY CONTROL COMPLEX SUBUNIT NEMF"/>
    <property type="match status" value="1"/>
</dbReference>
<feature type="region of interest" description="Disordered" evidence="7">
    <location>
        <begin position="685"/>
        <end position="799"/>
    </location>
</feature>
<dbReference type="GO" id="GO:1990112">
    <property type="term" value="C:RQC complex"/>
    <property type="evidence" value="ECO:0007669"/>
    <property type="project" value="TreeGrafter"/>
</dbReference>
<evidence type="ECO:0000256" key="2">
    <source>
        <dbReference type="ARBA" id="ARBA00008318"/>
    </source>
</evidence>
<evidence type="ECO:0000256" key="3">
    <source>
        <dbReference type="ARBA" id="ARBA00022490"/>
    </source>
</evidence>
<accession>A0A0H5BZ22</accession>
<sequence>MKQRVTALDIEILVAELQQEITGYRLSNIYNIVTSNRQYLLKFAIPDSKKNLVLDSGFKAHLTQFTRPTPQVPSSFVTKLRKHLKTRRLTSIKQVGTDRVIVMNFSDGAFYLVLEFFSAGNIVLLDENRRIMALQRLVEEKGNNDRYAVGETYNLFDESLFGETSAQKSLTEFNADEIKEWITSKSQTNDKKKVLSVQKILYQKVPHLSADLIAKRLVEHGVNPSASCLEYLDKTDLLAQALHETELDIDSIVSSKPVKGYIVTKTNPLYDATKDDEDLKTLYDQFHPFKPLLKSDDEQLIEVVGYNNTLDKFFSTIESSKYALRIQNQENQAKKKLEAAKNEKHQQVQRLIDVQEVNKLKGETILFNADLVEQAKAAIQALVDQKMDWKMMEKLIKIEQGKNSPVAKLINLPLNLKENKIGLNLSTDVEYEDGESSESESDSDSSSDSDSGSHRRTSKKPDSKPKNTINVTIDLGLSAYANASNYFTVKKTTVEKQKKVEQSASRALKNIESKIEKDLKKNLKQETEILRKLRNPYFFEKFNWFISNENYLILSGKDDSQTDMIYHRYVEKDDIYVFADVDGASHVFIKNPNKGEVSPSTLTQAGIMSLSTSKAWENKMVTSPWWCYAADVSKNDIDGKMLPPGSFRYLKEKQFLPPAQMVMGFAFLWKIKTEDNQKELERQIEEFDNLEMSTVDDLKDQGSEEEGEEDGSGVTANELQETGEADEAQRQGDADEGEEEEEEEEESQVEAVEQDYGHSSTAYDAMSTTSQSRQKKPVRGKKSKLKKIQEKYGDQDEDERRLRMEALGTLKQQARREDELKKQQEQKIAHLKKIEKKKRQDELVAHKYMNMKESVDYESILNELTPTITSEDEILEAIPVFAPWNALTKYRYRVKVQPGSTKKGKALQETLHYLLTRPVDDSERDRNYDWPREHETLKGLKDTDLLPSIYVGKLKIMLPGKSSAPKGGSGRGGAKKKGKK</sequence>
<name>A0A0H5BZ22_CYBJN</name>
<feature type="coiled-coil region" evidence="6">
    <location>
        <begin position="323"/>
        <end position="354"/>
    </location>
</feature>
<keyword evidence="4 6" id="KW-0175">Coiled coil</keyword>
<reference evidence="11" key="1">
    <citation type="journal article" date="2015" name="J. Biotechnol.">
        <title>The structure of the Cyberlindnera jadinii genome and its relation to Candida utilis analyzed by the occurrence of single nucleotide polymorphisms.</title>
        <authorList>
            <person name="Rupp O."/>
            <person name="Brinkrolf K."/>
            <person name="Buerth C."/>
            <person name="Kunigo M."/>
            <person name="Schneider J."/>
            <person name="Jaenicke S."/>
            <person name="Goesmann A."/>
            <person name="Puehler A."/>
            <person name="Jaeger K.-E."/>
            <person name="Ernst J.F."/>
        </authorList>
    </citation>
    <scope>NUCLEOTIDE SEQUENCE [LARGE SCALE GENOMIC DNA]</scope>
    <source>
        <strain evidence="11">ATCC 18201 / CBS 1600 / BCRC 20928 / JCM 3617 / NBRC 0987 / NRRL Y-1542</strain>
    </source>
</reference>
<evidence type="ECO:0000256" key="6">
    <source>
        <dbReference type="SAM" id="Coils"/>
    </source>
</evidence>
<feature type="domain" description="NFACT protein C-terminal" evidence="9">
    <location>
        <begin position="856"/>
        <end position="957"/>
    </location>
</feature>
<dbReference type="EMBL" id="CDQK01000001">
    <property type="protein sequence ID" value="CEP20457.1"/>
    <property type="molecule type" value="Genomic_DNA"/>
</dbReference>
<feature type="domain" description="NFACT RNA-binding" evidence="8">
    <location>
        <begin position="541"/>
        <end position="649"/>
    </location>
</feature>
<evidence type="ECO:0000259" key="9">
    <source>
        <dbReference type="Pfam" id="PF11923"/>
    </source>
</evidence>
<comment type="subcellular location">
    <subcellularLocation>
        <location evidence="1">Cytoplasm</location>
    </subcellularLocation>
</comment>
<evidence type="ECO:0000256" key="7">
    <source>
        <dbReference type="SAM" id="MobiDB-lite"/>
    </source>
</evidence>
<dbReference type="Gene3D" id="2.30.310.10">
    <property type="entry name" value="ibrinogen binding protein from staphylococcus aureus domain"/>
    <property type="match status" value="1"/>
</dbReference>
<feature type="compositionally biased region" description="Basic residues" evidence="7">
    <location>
        <begin position="773"/>
        <end position="786"/>
    </location>
</feature>
<evidence type="ECO:0000256" key="4">
    <source>
        <dbReference type="ARBA" id="ARBA00023054"/>
    </source>
</evidence>
<organism evidence="10 11">
    <name type="scientific">Cyberlindnera jadinii (strain ATCC 18201 / CBS 1600 / BCRC 20928 / JCM 3617 / NBRC 0987 / NRRL Y-1542)</name>
    <name type="common">Torula yeast</name>
    <name type="synonym">Candida utilis</name>
    <dbReference type="NCBI Taxonomy" id="983966"/>
    <lineage>
        <taxon>Eukaryota</taxon>
        <taxon>Fungi</taxon>
        <taxon>Dikarya</taxon>
        <taxon>Ascomycota</taxon>
        <taxon>Saccharomycotina</taxon>
        <taxon>Saccharomycetes</taxon>
        <taxon>Phaffomycetales</taxon>
        <taxon>Phaffomycetaceae</taxon>
        <taxon>Cyberlindnera</taxon>
    </lineage>
</organism>
<evidence type="ECO:0000256" key="1">
    <source>
        <dbReference type="ARBA" id="ARBA00004496"/>
    </source>
</evidence>
<dbReference type="GO" id="GO:0043023">
    <property type="term" value="F:ribosomal large subunit binding"/>
    <property type="evidence" value="ECO:0007669"/>
    <property type="project" value="TreeGrafter"/>
</dbReference>
<feature type="compositionally biased region" description="Basic and acidic residues" evidence="7">
    <location>
        <begin position="787"/>
        <end position="799"/>
    </location>
</feature>
<evidence type="ECO:0000256" key="5">
    <source>
        <dbReference type="ARBA" id="ARBA00070414"/>
    </source>
</evidence>
<dbReference type="GO" id="GO:0000049">
    <property type="term" value="F:tRNA binding"/>
    <property type="evidence" value="ECO:0007669"/>
    <property type="project" value="TreeGrafter"/>
</dbReference>
<gene>
    <name evidence="10" type="ORF">BN1211_0331</name>
</gene>
<comment type="similarity">
    <text evidence="2">Belongs to the NEMF family.</text>
</comment>